<dbReference type="SUPFAM" id="SSF88697">
    <property type="entry name" value="PUA domain-like"/>
    <property type="match status" value="1"/>
</dbReference>
<evidence type="ECO:0000313" key="3">
    <source>
        <dbReference type="Proteomes" id="UP001499933"/>
    </source>
</evidence>
<dbReference type="InterPro" id="IPR007374">
    <property type="entry name" value="ASCH_domain"/>
</dbReference>
<dbReference type="EMBL" id="BAAAOG010000011">
    <property type="protein sequence ID" value="GAA1968987.1"/>
    <property type="molecule type" value="Genomic_DNA"/>
</dbReference>
<protein>
    <recommendedName>
        <fullName evidence="1">ASCH domain-containing protein</fullName>
    </recommendedName>
</protein>
<sequence>MGRASTERVALMAIHERYADAIMDGIKRVEFRKRRLADDIETVLVYATAPVSKVIGSFTVHEVVSGTPADIWARFGKIGVIDEASFFEYYEGRDTAVAIVVGGAERLPDPVGLDELEPRPAVPQSFAYIPATSTPALALA</sequence>
<gene>
    <name evidence="2" type="ORF">GCM10009776_35100</name>
</gene>
<dbReference type="Gene3D" id="2.30.130.30">
    <property type="entry name" value="Hypothetical protein"/>
    <property type="match status" value="1"/>
</dbReference>
<evidence type="ECO:0000259" key="1">
    <source>
        <dbReference type="Pfam" id="PF04266"/>
    </source>
</evidence>
<dbReference type="Pfam" id="PF04266">
    <property type="entry name" value="ASCH"/>
    <property type="match status" value="1"/>
</dbReference>
<organism evidence="2 3">
    <name type="scientific">Microbacterium deminutum</name>
    <dbReference type="NCBI Taxonomy" id="344164"/>
    <lineage>
        <taxon>Bacteria</taxon>
        <taxon>Bacillati</taxon>
        <taxon>Actinomycetota</taxon>
        <taxon>Actinomycetes</taxon>
        <taxon>Micrococcales</taxon>
        <taxon>Microbacteriaceae</taxon>
        <taxon>Microbacterium</taxon>
    </lineage>
</organism>
<evidence type="ECO:0000313" key="2">
    <source>
        <dbReference type="EMBL" id="GAA1968987.1"/>
    </source>
</evidence>
<comment type="caution">
    <text evidence="2">The sequence shown here is derived from an EMBL/GenBank/DDBJ whole genome shotgun (WGS) entry which is preliminary data.</text>
</comment>
<reference evidence="2 3" key="1">
    <citation type="journal article" date="2019" name="Int. J. Syst. Evol. Microbiol.">
        <title>The Global Catalogue of Microorganisms (GCM) 10K type strain sequencing project: providing services to taxonomists for standard genome sequencing and annotation.</title>
        <authorList>
            <consortium name="The Broad Institute Genomics Platform"/>
            <consortium name="The Broad Institute Genome Sequencing Center for Infectious Disease"/>
            <person name="Wu L."/>
            <person name="Ma J."/>
        </authorList>
    </citation>
    <scope>NUCLEOTIDE SEQUENCE [LARGE SCALE GENOMIC DNA]</scope>
    <source>
        <strain evidence="2 3">JCM 14901</strain>
    </source>
</reference>
<accession>A0ABN2RHH3</accession>
<feature type="domain" description="ASCH" evidence="1">
    <location>
        <begin position="12"/>
        <end position="63"/>
    </location>
</feature>
<dbReference type="Proteomes" id="UP001499933">
    <property type="component" value="Unassembled WGS sequence"/>
</dbReference>
<proteinExistence type="predicted"/>
<dbReference type="InterPro" id="IPR015947">
    <property type="entry name" value="PUA-like_sf"/>
</dbReference>
<keyword evidence="3" id="KW-1185">Reference proteome</keyword>
<name>A0ABN2RHH3_9MICO</name>